<organism evidence="1">
    <name type="scientific">marine metagenome</name>
    <dbReference type="NCBI Taxonomy" id="408172"/>
    <lineage>
        <taxon>unclassified sequences</taxon>
        <taxon>metagenomes</taxon>
        <taxon>ecological metagenomes</taxon>
    </lineage>
</organism>
<sequence>QSLKKIHSTFDRELKGTLNPQQYKKLKEMTSIDRQKKVDRGET</sequence>
<feature type="non-terminal residue" evidence="1">
    <location>
        <position position="1"/>
    </location>
</feature>
<gene>
    <name evidence="1" type="ORF">METZ01_LOCUS477367</name>
</gene>
<name>A0A383BXH5_9ZZZZ</name>
<proteinExistence type="predicted"/>
<dbReference type="AlphaFoldDB" id="A0A383BXH5"/>
<protein>
    <submittedName>
        <fullName evidence="1">Uncharacterized protein</fullName>
    </submittedName>
</protein>
<reference evidence="1" key="1">
    <citation type="submission" date="2018-05" db="EMBL/GenBank/DDBJ databases">
        <authorList>
            <person name="Lanie J.A."/>
            <person name="Ng W.-L."/>
            <person name="Kazmierczak K.M."/>
            <person name="Andrzejewski T.M."/>
            <person name="Davidsen T.M."/>
            <person name="Wayne K.J."/>
            <person name="Tettelin H."/>
            <person name="Glass J.I."/>
            <person name="Rusch D."/>
            <person name="Podicherti R."/>
            <person name="Tsui H.-C.T."/>
            <person name="Winkler M.E."/>
        </authorList>
    </citation>
    <scope>NUCLEOTIDE SEQUENCE</scope>
</reference>
<accession>A0A383BXH5</accession>
<evidence type="ECO:0000313" key="1">
    <source>
        <dbReference type="EMBL" id="SVE24513.1"/>
    </source>
</evidence>
<dbReference type="EMBL" id="UINC01203997">
    <property type="protein sequence ID" value="SVE24513.1"/>
    <property type="molecule type" value="Genomic_DNA"/>
</dbReference>